<dbReference type="SUPFAM" id="SSF52313">
    <property type="entry name" value="Ribosomal protein S2"/>
    <property type="match status" value="1"/>
</dbReference>
<dbReference type="InterPro" id="IPR027498">
    <property type="entry name" value="Ribosomal_uS2_euk"/>
</dbReference>
<feature type="region of interest" description="Disordered" evidence="7">
    <location>
        <begin position="212"/>
        <end position="268"/>
    </location>
</feature>
<dbReference type="HAMAP" id="MF_03015">
    <property type="entry name" value="Ribosomal_S2_euk"/>
    <property type="match status" value="1"/>
</dbReference>
<evidence type="ECO:0000256" key="2">
    <source>
        <dbReference type="ARBA" id="ARBA00006242"/>
    </source>
</evidence>
<dbReference type="GO" id="GO:0003735">
    <property type="term" value="F:structural constituent of ribosome"/>
    <property type="evidence" value="ECO:0007669"/>
    <property type="project" value="UniProtKB-UniRule"/>
</dbReference>
<dbReference type="CDD" id="cd01425">
    <property type="entry name" value="RPS2"/>
    <property type="match status" value="1"/>
</dbReference>
<comment type="caution">
    <text evidence="8">The sequence shown here is derived from an EMBL/GenBank/DDBJ whole genome shotgun (WGS) entry which is preliminary data.</text>
</comment>
<evidence type="ECO:0000256" key="5">
    <source>
        <dbReference type="ARBA" id="ARBA00023274"/>
    </source>
</evidence>
<reference evidence="8 9" key="1">
    <citation type="submission" date="2016-10" db="EMBL/GenBank/DDBJ databases">
        <title>The genome of Paramicrosporidium saccamoebae is the missing link in understanding Cryptomycota and Microsporidia evolution.</title>
        <authorList>
            <person name="Quandt C.A."/>
            <person name="Beaudet D."/>
            <person name="Corsaro D."/>
            <person name="Michel R."/>
            <person name="Corradi N."/>
            <person name="James T."/>
        </authorList>
    </citation>
    <scope>NUCLEOTIDE SEQUENCE [LARGE SCALE GENOMIC DNA]</scope>
    <source>
        <strain evidence="8 9">KSL3</strain>
    </source>
</reference>
<evidence type="ECO:0000256" key="6">
    <source>
        <dbReference type="HAMAP-Rule" id="MF_03015"/>
    </source>
</evidence>
<keyword evidence="5 6" id="KW-0687">Ribonucleoprotein</keyword>
<dbReference type="GO" id="GO:0000028">
    <property type="term" value="P:ribosomal small subunit assembly"/>
    <property type="evidence" value="ECO:0007669"/>
    <property type="project" value="UniProtKB-UniRule"/>
</dbReference>
<dbReference type="EMBL" id="MTSL01000219">
    <property type="protein sequence ID" value="PJF16516.1"/>
    <property type="molecule type" value="Genomic_DNA"/>
</dbReference>
<dbReference type="FunFam" id="3.40.50.10490:FF:000010">
    <property type="entry name" value="40S ribosomal protein S0"/>
    <property type="match status" value="1"/>
</dbReference>
<protein>
    <recommendedName>
        <fullName evidence="6">Small ribosomal subunit protein uS2</fullName>
    </recommendedName>
</protein>
<dbReference type="InterPro" id="IPR001865">
    <property type="entry name" value="Ribosomal_uS2"/>
</dbReference>
<evidence type="ECO:0000313" key="8">
    <source>
        <dbReference type="EMBL" id="PJF16516.1"/>
    </source>
</evidence>
<dbReference type="PRINTS" id="PR00395">
    <property type="entry name" value="RIBOSOMALS2"/>
</dbReference>
<feature type="compositionally biased region" description="Low complexity" evidence="7">
    <location>
        <begin position="248"/>
        <end position="268"/>
    </location>
</feature>
<evidence type="ECO:0000313" key="9">
    <source>
        <dbReference type="Proteomes" id="UP000240830"/>
    </source>
</evidence>
<dbReference type="InterPro" id="IPR005707">
    <property type="entry name" value="Ribosomal_uS2_euk/arc"/>
</dbReference>
<comment type="subcellular location">
    <subcellularLocation>
        <location evidence="1 6">Cytoplasm</location>
    </subcellularLocation>
</comment>
<evidence type="ECO:0000256" key="4">
    <source>
        <dbReference type="ARBA" id="ARBA00022980"/>
    </source>
</evidence>
<dbReference type="Proteomes" id="UP000240830">
    <property type="component" value="Unassembled WGS sequence"/>
</dbReference>
<gene>
    <name evidence="6" type="primary">RPS0</name>
    <name evidence="8" type="ORF">PSACC_03723</name>
</gene>
<dbReference type="OrthoDB" id="414863at2759"/>
<name>A0A2H9TFK8_9FUNG</name>
<dbReference type="Gene3D" id="3.40.50.10490">
    <property type="entry name" value="Glucose-6-phosphate isomerase like protein, domain 1"/>
    <property type="match status" value="1"/>
</dbReference>
<sequence length="268" mass="29517">MSAIPRILDPTEADIQLMLAASCHLGSKNCEKAMEPYVWKRRADGVHLINIGKTWEKLVLAARIIAAVENPADVVVISARPYGQRAALKFANFIGAKATAGRFTPGTFTNYITRTFKEPRLIICTDPRTDHQAVSEASYVNIPCIALCDTDSPLRCVDVAIPTNNKGKHSIGLMYWLLAREVLRLRGALPREQPWDVMVDLFFYRDPEEVEKAADEEETVAETGRSAWEEGDAEPSTEWSGAANEENWGAAPAQAGSWAAESWNANAA</sequence>
<dbReference type="InterPro" id="IPR023591">
    <property type="entry name" value="Ribosomal_uS2_flav_dom_sf"/>
</dbReference>
<evidence type="ECO:0000256" key="1">
    <source>
        <dbReference type="ARBA" id="ARBA00004496"/>
    </source>
</evidence>
<dbReference type="Pfam" id="PF00318">
    <property type="entry name" value="Ribosomal_S2"/>
    <property type="match status" value="2"/>
</dbReference>
<keyword evidence="9" id="KW-1185">Reference proteome</keyword>
<dbReference type="GO" id="GO:0022627">
    <property type="term" value="C:cytosolic small ribosomal subunit"/>
    <property type="evidence" value="ECO:0007669"/>
    <property type="project" value="UniProtKB-UniRule"/>
</dbReference>
<dbReference type="STRING" id="1246581.A0A2H9TFK8"/>
<keyword evidence="4 6" id="KW-0689">Ribosomal protein</keyword>
<evidence type="ECO:0000256" key="7">
    <source>
        <dbReference type="SAM" id="MobiDB-lite"/>
    </source>
</evidence>
<comment type="function">
    <text evidence="6">Required for the assembly and/or stability of the 40S ribosomal subunit. Required for the processing of the 20S rRNA-precursor to mature 18S rRNA in a late step of the maturation of 40S ribosomal subunits.</text>
</comment>
<dbReference type="PANTHER" id="PTHR11489">
    <property type="entry name" value="40S RIBOSOMAL PROTEIN SA"/>
    <property type="match status" value="1"/>
</dbReference>
<keyword evidence="3 6" id="KW-0963">Cytoplasm</keyword>
<dbReference type="GO" id="GO:0006412">
    <property type="term" value="P:translation"/>
    <property type="evidence" value="ECO:0007669"/>
    <property type="project" value="UniProtKB-UniRule"/>
</dbReference>
<accession>A0A2H9TFK8</accession>
<dbReference type="NCBIfam" id="TIGR01012">
    <property type="entry name" value="uS2_euk_arch"/>
    <property type="match status" value="1"/>
</dbReference>
<organism evidence="8 9">
    <name type="scientific">Paramicrosporidium saccamoebae</name>
    <dbReference type="NCBI Taxonomy" id="1246581"/>
    <lineage>
        <taxon>Eukaryota</taxon>
        <taxon>Fungi</taxon>
        <taxon>Fungi incertae sedis</taxon>
        <taxon>Cryptomycota</taxon>
        <taxon>Cryptomycota incertae sedis</taxon>
        <taxon>Paramicrosporidium</taxon>
    </lineage>
</organism>
<dbReference type="AlphaFoldDB" id="A0A2H9TFK8"/>
<proteinExistence type="inferred from homology"/>
<comment type="subunit">
    <text evidence="6">Component of the small ribosomal subunit. Mature ribosomes consist of a small (40S) and a large (60S) subunit. The 40S subunit contains about 33 different proteins and 1 molecule of RNA (18S). The 60S subunit contains about 49 different proteins and 3 molecules of RNA (25S, 5.8S and 5S). Interacts with RPS21.</text>
</comment>
<evidence type="ECO:0000256" key="3">
    <source>
        <dbReference type="ARBA" id="ARBA00022490"/>
    </source>
</evidence>
<comment type="similarity">
    <text evidence="2 6">Belongs to the universal ribosomal protein uS2 family.</text>
</comment>